<accession>A0A9W9CLB3</accession>
<dbReference type="Proteomes" id="UP001140560">
    <property type="component" value="Unassembled WGS sequence"/>
</dbReference>
<name>A0A9W9CLB3_9PLEO</name>
<proteinExistence type="predicted"/>
<comment type="caution">
    <text evidence="1">The sequence shown here is derived from an EMBL/GenBank/DDBJ whole genome shotgun (WGS) entry which is preliminary data.</text>
</comment>
<protein>
    <submittedName>
        <fullName evidence="1">Uncharacterized protein</fullName>
    </submittedName>
</protein>
<gene>
    <name evidence="1" type="ORF">N0V83_006788</name>
</gene>
<keyword evidence="2" id="KW-1185">Reference proteome</keyword>
<sequence>MSFPTQPAYVHYGTWDDKSRQHEYMKWMEQYTNAVDRKAWDTEPSSNWFAPTHTLHKTSGETVSGGDASWAALRTEVYAPFAAHLHDPQFFVVWEKDDGWEMLGVATLYWNLAAPGGSGEKKSVKGRDGKEWDGAGPAAFNFHYVKGSDGQIRMKSSATYADPSTAVVGMLKKGMMKPEDLLK</sequence>
<dbReference type="EMBL" id="JAPEUY010000011">
    <property type="protein sequence ID" value="KAJ4368431.1"/>
    <property type="molecule type" value="Genomic_DNA"/>
</dbReference>
<dbReference type="OrthoDB" id="5271918at2759"/>
<evidence type="ECO:0000313" key="1">
    <source>
        <dbReference type="EMBL" id="KAJ4368431.1"/>
    </source>
</evidence>
<organism evidence="1 2">
    <name type="scientific">Neocucurbitaria cava</name>
    <dbReference type="NCBI Taxonomy" id="798079"/>
    <lineage>
        <taxon>Eukaryota</taxon>
        <taxon>Fungi</taxon>
        <taxon>Dikarya</taxon>
        <taxon>Ascomycota</taxon>
        <taxon>Pezizomycotina</taxon>
        <taxon>Dothideomycetes</taxon>
        <taxon>Pleosporomycetidae</taxon>
        <taxon>Pleosporales</taxon>
        <taxon>Pleosporineae</taxon>
        <taxon>Cucurbitariaceae</taxon>
        <taxon>Neocucurbitaria</taxon>
    </lineage>
</organism>
<reference evidence="1" key="1">
    <citation type="submission" date="2022-10" db="EMBL/GenBank/DDBJ databases">
        <title>Tapping the CABI collections for fungal endophytes: first genome assemblies for Collariella, Neodidymelliopsis, Ascochyta clinopodiicola, Didymella pomorum, Didymosphaeria variabile, Neocosmospora piperis and Neocucurbitaria cava.</title>
        <authorList>
            <person name="Hill R."/>
        </authorList>
    </citation>
    <scope>NUCLEOTIDE SEQUENCE</scope>
    <source>
        <strain evidence="1">IMI 356814</strain>
    </source>
</reference>
<dbReference type="AlphaFoldDB" id="A0A9W9CLB3"/>
<evidence type="ECO:0000313" key="2">
    <source>
        <dbReference type="Proteomes" id="UP001140560"/>
    </source>
</evidence>